<dbReference type="RefSeq" id="WP_127192352.1">
    <property type="nucleotide sequence ID" value="NZ_JAUSSS010000001.1"/>
</dbReference>
<gene>
    <name evidence="1" type="ORF">EJP82_12265</name>
</gene>
<reference evidence="1 2" key="1">
    <citation type="submission" date="2018-12" db="EMBL/GenBank/DDBJ databases">
        <authorList>
            <person name="Sun L."/>
            <person name="Chen Z."/>
        </authorList>
    </citation>
    <scope>NUCLEOTIDE SEQUENCE [LARGE SCALE GENOMIC DNA]</scope>
    <source>
        <strain evidence="1 2">DSM 15890</strain>
    </source>
</reference>
<dbReference type="OrthoDB" id="2667045at2"/>
<accession>A0A433Y8W5</accession>
<evidence type="ECO:0000313" key="1">
    <source>
        <dbReference type="EMBL" id="RUT46248.1"/>
    </source>
</evidence>
<organism evidence="1 2">
    <name type="scientific">Paenibacillus anaericanus</name>
    <dbReference type="NCBI Taxonomy" id="170367"/>
    <lineage>
        <taxon>Bacteria</taxon>
        <taxon>Bacillati</taxon>
        <taxon>Bacillota</taxon>
        <taxon>Bacilli</taxon>
        <taxon>Bacillales</taxon>
        <taxon>Paenibacillaceae</taxon>
        <taxon>Paenibacillus</taxon>
    </lineage>
</organism>
<dbReference type="Gene3D" id="4.10.280.10">
    <property type="entry name" value="Helix-loop-helix DNA-binding domain"/>
    <property type="match status" value="1"/>
</dbReference>
<keyword evidence="2" id="KW-1185">Reference proteome</keyword>
<protein>
    <submittedName>
        <fullName evidence="1">Aspartyl-phosphate phosphatase Spo0E family protein</fullName>
    </submittedName>
</protein>
<dbReference type="SUPFAM" id="SSF140500">
    <property type="entry name" value="BAS1536-like"/>
    <property type="match status" value="1"/>
</dbReference>
<dbReference type="EMBL" id="RZNY01000009">
    <property type="protein sequence ID" value="RUT46248.1"/>
    <property type="molecule type" value="Genomic_DNA"/>
</dbReference>
<dbReference type="InterPro" id="IPR036638">
    <property type="entry name" value="HLH_DNA-bd_sf"/>
</dbReference>
<dbReference type="GO" id="GO:0043937">
    <property type="term" value="P:regulation of sporulation"/>
    <property type="evidence" value="ECO:0007669"/>
    <property type="project" value="InterPro"/>
</dbReference>
<dbReference type="GO" id="GO:0046983">
    <property type="term" value="F:protein dimerization activity"/>
    <property type="evidence" value="ECO:0007669"/>
    <property type="project" value="InterPro"/>
</dbReference>
<dbReference type="InterPro" id="IPR018540">
    <property type="entry name" value="Spo0E-like"/>
</dbReference>
<dbReference type="InterPro" id="IPR037208">
    <property type="entry name" value="Spo0E-like_sf"/>
</dbReference>
<proteinExistence type="predicted"/>
<comment type="caution">
    <text evidence="1">The sequence shown here is derived from an EMBL/GenBank/DDBJ whole genome shotgun (WGS) entry which is preliminary data.</text>
</comment>
<evidence type="ECO:0000313" key="2">
    <source>
        <dbReference type="Proteomes" id="UP000279446"/>
    </source>
</evidence>
<dbReference type="Pfam" id="PF09388">
    <property type="entry name" value="SpoOE-like"/>
    <property type="match status" value="1"/>
</dbReference>
<dbReference type="AlphaFoldDB" id="A0A433Y8W5"/>
<name>A0A433Y8W5_9BACL</name>
<sequence>MEIVSKIEILRLELNKLCANKRLADQEVIETSQQLDAVLNEYNLLRMQRRVPFLKKA</sequence>
<dbReference type="Proteomes" id="UP000279446">
    <property type="component" value="Unassembled WGS sequence"/>
</dbReference>